<sequence>MKVVIPLVLVLLALAPRGEAQIGCGRVVSYLNPCIPYVTGSGPLGQCCGGVKGLYGAAKTTADRQSVCGCLKNLAQAYSAYIGKAASLPRQCGVSIPYAISPSTDCSKVK</sequence>
<evidence type="ECO:0000313" key="8">
    <source>
        <dbReference type="Proteomes" id="UP000250235"/>
    </source>
</evidence>
<dbReference type="PANTHER" id="PTHR33076">
    <property type="entry name" value="NON-SPECIFIC LIPID-TRANSFER PROTEIN 2-RELATED"/>
    <property type="match status" value="1"/>
</dbReference>
<keyword evidence="3 4" id="KW-0446">Lipid-binding</keyword>
<evidence type="ECO:0000259" key="6">
    <source>
        <dbReference type="SMART" id="SM00499"/>
    </source>
</evidence>
<keyword evidence="2 4" id="KW-0813">Transport</keyword>
<dbReference type="GO" id="GO:0006869">
    <property type="term" value="P:lipid transport"/>
    <property type="evidence" value="ECO:0007669"/>
    <property type="project" value="InterPro"/>
</dbReference>
<dbReference type="InterPro" id="IPR016140">
    <property type="entry name" value="Bifunc_inhib/LTP/seed_store"/>
</dbReference>
<protein>
    <recommendedName>
        <fullName evidence="4">Non-specific lipid-transfer protein</fullName>
    </recommendedName>
</protein>
<evidence type="ECO:0000256" key="4">
    <source>
        <dbReference type="RuleBase" id="RU000628"/>
    </source>
</evidence>
<dbReference type="SUPFAM" id="SSF47699">
    <property type="entry name" value="Bifunctional inhibitor/lipid-transfer protein/seed storage 2S albumin"/>
    <property type="match status" value="1"/>
</dbReference>
<keyword evidence="8" id="KW-1185">Reference proteome</keyword>
<accession>A0A2Z7C2C6</accession>
<reference evidence="7 8" key="1">
    <citation type="journal article" date="2015" name="Proc. Natl. Acad. Sci. U.S.A.">
        <title>The resurrection genome of Boea hygrometrica: A blueprint for survival of dehydration.</title>
        <authorList>
            <person name="Xiao L."/>
            <person name="Yang G."/>
            <person name="Zhang L."/>
            <person name="Yang X."/>
            <person name="Zhao S."/>
            <person name="Ji Z."/>
            <person name="Zhou Q."/>
            <person name="Hu M."/>
            <person name="Wang Y."/>
            <person name="Chen M."/>
            <person name="Xu Y."/>
            <person name="Jin H."/>
            <person name="Xiao X."/>
            <person name="Hu G."/>
            <person name="Bao F."/>
            <person name="Hu Y."/>
            <person name="Wan P."/>
            <person name="Li L."/>
            <person name="Deng X."/>
            <person name="Kuang T."/>
            <person name="Xiang C."/>
            <person name="Zhu J.K."/>
            <person name="Oliver M.J."/>
            <person name="He Y."/>
        </authorList>
    </citation>
    <scope>NUCLEOTIDE SEQUENCE [LARGE SCALE GENOMIC DNA]</scope>
    <source>
        <strain evidence="8">cv. XS01</strain>
    </source>
</reference>
<dbReference type="CDD" id="cd01960">
    <property type="entry name" value="nsLTP1"/>
    <property type="match status" value="1"/>
</dbReference>
<comment type="similarity">
    <text evidence="1 4">Belongs to the plant LTP family.</text>
</comment>
<dbReference type="EMBL" id="KQ999853">
    <property type="protein sequence ID" value="KZV40867.1"/>
    <property type="molecule type" value="Genomic_DNA"/>
</dbReference>
<evidence type="ECO:0000313" key="7">
    <source>
        <dbReference type="EMBL" id="KZV40867.1"/>
    </source>
</evidence>
<dbReference type="PROSITE" id="PS00597">
    <property type="entry name" value="PLANT_LTP"/>
    <property type="match status" value="1"/>
</dbReference>
<dbReference type="GO" id="GO:0008289">
    <property type="term" value="F:lipid binding"/>
    <property type="evidence" value="ECO:0007669"/>
    <property type="project" value="UniProtKB-KW"/>
</dbReference>
<evidence type="ECO:0000256" key="1">
    <source>
        <dbReference type="ARBA" id="ARBA00009748"/>
    </source>
</evidence>
<proteinExistence type="inferred from homology"/>
<name>A0A2Z7C2C6_9LAMI</name>
<organism evidence="7 8">
    <name type="scientific">Dorcoceras hygrometricum</name>
    <dbReference type="NCBI Taxonomy" id="472368"/>
    <lineage>
        <taxon>Eukaryota</taxon>
        <taxon>Viridiplantae</taxon>
        <taxon>Streptophyta</taxon>
        <taxon>Embryophyta</taxon>
        <taxon>Tracheophyta</taxon>
        <taxon>Spermatophyta</taxon>
        <taxon>Magnoliopsida</taxon>
        <taxon>eudicotyledons</taxon>
        <taxon>Gunneridae</taxon>
        <taxon>Pentapetalae</taxon>
        <taxon>asterids</taxon>
        <taxon>lamiids</taxon>
        <taxon>Lamiales</taxon>
        <taxon>Gesneriaceae</taxon>
        <taxon>Didymocarpoideae</taxon>
        <taxon>Trichosporeae</taxon>
        <taxon>Loxocarpinae</taxon>
        <taxon>Dorcoceras</taxon>
    </lineage>
</organism>
<feature type="domain" description="Bifunctional inhibitor/plant lipid transfer protein/seed storage helical" evidence="6">
    <location>
        <begin position="24"/>
        <end position="106"/>
    </location>
</feature>
<evidence type="ECO:0000256" key="3">
    <source>
        <dbReference type="ARBA" id="ARBA00023121"/>
    </source>
</evidence>
<keyword evidence="5" id="KW-0732">Signal</keyword>
<dbReference type="SMART" id="SM00499">
    <property type="entry name" value="AAI"/>
    <property type="match status" value="1"/>
</dbReference>
<dbReference type="Pfam" id="PF00234">
    <property type="entry name" value="Tryp_alpha_amyl"/>
    <property type="match status" value="1"/>
</dbReference>
<dbReference type="AlphaFoldDB" id="A0A2Z7C2C6"/>
<comment type="function">
    <text evidence="4">Plant non-specific lipid-transfer proteins transfer phospholipids as well as galactolipids across membranes. May play a role in wax or cutin deposition in the cell walls of expanding epidermal cells and certain secretory tissues.</text>
</comment>
<feature type="signal peptide" evidence="5">
    <location>
        <begin position="1"/>
        <end position="20"/>
    </location>
</feature>
<dbReference type="OrthoDB" id="1890443at2759"/>
<dbReference type="InterPro" id="IPR036312">
    <property type="entry name" value="Bifun_inhib/LTP/seed_sf"/>
</dbReference>
<gene>
    <name evidence="7" type="ORF">F511_22806</name>
</gene>
<evidence type="ECO:0000256" key="5">
    <source>
        <dbReference type="SAM" id="SignalP"/>
    </source>
</evidence>
<dbReference type="PRINTS" id="PR00382">
    <property type="entry name" value="LIPIDTRNSFER"/>
</dbReference>
<dbReference type="InterPro" id="IPR000528">
    <property type="entry name" value="Plant_nsLTP"/>
</dbReference>
<dbReference type="Proteomes" id="UP000250235">
    <property type="component" value="Unassembled WGS sequence"/>
</dbReference>
<evidence type="ECO:0000256" key="2">
    <source>
        <dbReference type="ARBA" id="ARBA00022448"/>
    </source>
</evidence>
<dbReference type="Gene3D" id="1.10.110.10">
    <property type="entry name" value="Plant lipid-transfer and hydrophobic proteins"/>
    <property type="match status" value="1"/>
</dbReference>
<feature type="chain" id="PRO_5016421700" description="Non-specific lipid-transfer protein" evidence="5">
    <location>
        <begin position="21"/>
        <end position="110"/>
    </location>
</feature>